<dbReference type="InterPro" id="IPR001117">
    <property type="entry name" value="Cu-oxidase_2nd"/>
</dbReference>
<dbReference type="KEGG" id="rpon:G3256_03780"/>
<dbReference type="PROSITE" id="PS51318">
    <property type="entry name" value="TAT"/>
    <property type="match status" value="1"/>
</dbReference>
<dbReference type="PANTHER" id="PTHR11709:SF2">
    <property type="entry name" value="MULTICOPPER OXIDASE LPR1"/>
    <property type="match status" value="1"/>
</dbReference>
<evidence type="ECO:0000256" key="1">
    <source>
        <dbReference type="ARBA" id="ARBA00022723"/>
    </source>
</evidence>
<dbReference type="GO" id="GO:0016491">
    <property type="term" value="F:oxidoreductase activity"/>
    <property type="evidence" value="ECO:0007669"/>
    <property type="project" value="UniProtKB-KW"/>
</dbReference>
<evidence type="ECO:0000256" key="2">
    <source>
        <dbReference type="ARBA" id="ARBA00023002"/>
    </source>
</evidence>
<dbReference type="RefSeq" id="WP_169639561.1">
    <property type="nucleotide sequence ID" value="NZ_CP048788.1"/>
</dbReference>
<keyword evidence="2" id="KW-0560">Oxidoreductase</keyword>
<dbReference type="CDD" id="cd13861">
    <property type="entry name" value="CuRO_1_CumA_like"/>
    <property type="match status" value="1"/>
</dbReference>
<dbReference type="EMBL" id="CP048788">
    <property type="protein sequence ID" value="QJF50345.1"/>
    <property type="molecule type" value="Genomic_DNA"/>
</dbReference>
<name>A0A858SNU6_9RHOB</name>
<dbReference type="PANTHER" id="PTHR11709">
    <property type="entry name" value="MULTI-COPPER OXIDASE"/>
    <property type="match status" value="1"/>
</dbReference>
<sequence>MAYTTRRSFMAQSTALTAALLMPGRGRAQGDLPVLRAMPATAQLAPQGYPGTEVWAYGISGPGTVPGPEIRVTAGEAVRFRLQNDLPQATAVHWHGIRIDNAMDGAAPLTQAAVVPGDHFDYDFVAPDPGTYWYHSHNRSFEQVARGLSGPLIVEDATPWAGEVGSAARDLTLVLDDWLLDSDAAIVNDRWDDLHAAAHAGRLGNTVTVNGAAWPEFSLRPSERIRLRLINTATARVMSLALPELGARLIAVDGHPVAPRSAETLVLAPAQRADVVIDAPTATEQRGALLFDPGNGQWVDIAGFLTKGDAATATTADLRALPAWPGWQAPDLTQPQDEVLVMEGGAMRGLEKATYQGRTMDFRELVSHGMAWTFNGVAHGMAEPMFSARQGRTVRMKIENRTRFAHAVHLHGHHFQVLTDPHRDIRDTVLIAPDQSAEIAFVADNPGRWMIHCHMLGHQVSGMMGWFSVA</sequence>
<gene>
    <name evidence="6" type="ORF">G3256_03780</name>
</gene>
<dbReference type="InterPro" id="IPR002355">
    <property type="entry name" value="Cu_oxidase_Cu_BS"/>
</dbReference>
<dbReference type="Pfam" id="PF00394">
    <property type="entry name" value="Cu-oxidase"/>
    <property type="match status" value="1"/>
</dbReference>
<dbReference type="InterPro" id="IPR033138">
    <property type="entry name" value="Cu_oxidase_CS"/>
</dbReference>
<proteinExistence type="predicted"/>
<keyword evidence="1" id="KW-0479">Metal-binding</keyword>
<dbReference type="Pfam" id="PF07731">
    <property type="entry name" value="Cu-oxidase_2"/>
    <property type="match status" value="1"/>
</dbReference>
<feature type="domain" description="Plastocyanin-like" evidence="4">
    <location>
        <begin position="368"/>
        <end position="469"/>
    </location>
</feature>
<reference evidence="6 7" key="1">
    <citation type="submission" date="2020-02" db="EMBL/GenBank/DDBJ databases">
        <title>Genome sequence of Roseobacter ponti.</title>
        <authorList>
            <person name="Hollensteiner J."/>
            <person name="Schneider D."/>
            <person name="Poehlein A."/>
            <person name="Daniel R."/>
        </authorList>
    </citation>
    <scope>NUCLEOTIDE SEQUENCE [LARGE SCALE GENOMIC DNA]</scope>
    <source>
        <strain evidence="6 7">DSM 106830</strain>
    </source>
</reference>
<dbReference type="InterPro" id="IPR011707">
    <property type="entry name" value="Cu-oxidase-like_N"/>
</dbReference>
<dbReference type="AlphaFoldDB" id="A0A858SNU6"/>
<feature type="domain" description="Plastocyanin-like" evidence="5">
    <location>
        <begin position="52"/>
        <end position="157"/>
    </location>
</feature>
<evidence type="ECO:0000259" key="4">
    <source>
        <dbReference type="Pfam" id="PF07731"/>
    </source>
</evidence>
<evidence type="ECO:0000259" key="3">
    <source>
        <dbReference type="Pfam" id="PF00394"/>
    </source>
</evidence>
<accession>A0A858SNU6</accession>
<evidence type="ECO:0000259" key="5">
    <source>
        <dbReference type="Pfam" id="PF07732"/>
    </source>
</evidence>
<dbReference type="InterPro" id="IPR011706">
    <property type="entry name" value="Cu-oxidase_C"/>
</dbReference>
<dbReference type="SUPFAM" id="SSF49503">
    <property type="entry name" value="Cupredoxins"/>
    <property type="match status" value="3"/>
</dbReference>
<dbReference type="Proteomes" id="UP000503308">
    <property type="component" value="Chromosome"/>
</dbReference>
<organism evidence="6 7">
    <name type="scientific">Roseobacter ponti</name>
    <dbReference type="NCBI Taxonomy" id="1891787"/>
    <lineage>
        <taxon>Bacteria</taxon>
        <taxon>Pseudomonadati</taxon>
        <taxon>Pseudomonadota</taxon>
        <taxon>Alphaproteobacteria</taxon>
        <taxon>Rhodobacterales</taxon>
        <taxon>Roseobacteraceae</taxon>
        <taxon>Roseobacter</taxon>
    </lineage>
</organism>
<dbReference type="InterPro" id="IPR045087">
    <property type="entry name" value="Cu-oxidase_fam"/>
</dbReference>
<dbReference type="GO" id="GO:0005507">
    <property type="term" value="F:copper ion binding"/>
    <property type="evidence" value="ECO:0007669"/>
    <property type="project" value="InterPro"/>
</dbReference>
<dbReference type="PROSITE" id="PS00080">
    <property type="entry name" value="MULTICOPPER_OXIDASE2"/>
    <property type="match status" value="1"/>
</dbReference>
<evidence type="ECO:0000313" key="7">
    <source>
        <dbReference type="Proteomes" id="UP000503308"/>
    </source>
</evidence>
<protein>
    <submittedName>
        <fullName evidence="6">Multicopper oxidase family protein</fullName>
    </submittedName>
</protein>
<keyword evidence="7" id="KW-1185">Reference proteome</keyword>
<dbReference type="Pfam" id="PF07732">
    <property type="entry name" value="Cu-oxidase_3"/>
    <property type="match status" value="1"/>
</dbReference>
<dbReference type="GO" id="GO:0030288">
    <property type="term" value="C:outer membrane-bounded periplasmic space"/>
    <property type="evidence" value="ECO:0007669"/>
    <property type="project" value="TreeGrafter"/>
</dbReference>
<dbReference type="InterPro" id="IPR006311">
    <property type="entry name" value="TAT_signal"/>
</dbReference>
<dbReference type="InterPro" id="IPR008972">
    <property type="entry name" value="Cupredoxin"/>
</dbReference>
<evidence type="ECO:0000313" key="6">
    <source>
        <dbReference type="EMBL" id="QJF50345.1"/>
    </source>
</evidence>
<feature type="domain" description="Plastocyanin-like" evidence="3">
    <location>
        <begin position="170"/>
        <end position="281"/>
    </location>
</feature>
<dbReference type="PROSITE" id="PS00079">
    <property type="entry name" value="MULTICOPPER_OXIDASE1"/>
    <property type="match status" value="1"/>
</dbReference>
<dbReference type="Gene3D" id="2.60.40.420">
    <property type="entry name" value="Cupredoxins - blue copper proteins"/>
    <property type="match status" value="3"/>
</dbReference>